<dbReference type="EMBL" id="CAJJDO010000075">
    <property type="protein sequence ID" value="CAD8180735.1"/>
    <property type="molecule type" value="Genomic_DNA"/>
</dbReference>
<organism evidence="1 2">
    <name type="scientific">Paramecium pentaurelia</name>
    <dbReference type="NCBI Taxonomy" id="43138"/>
    <lineage>
        <taxon>Eukaryota</taxon>
        <taxon>Sar</taxon>
        <taxon>Alveolata</taxon>
        <taxon>Ciliophora</taxon>
        <taxon>Intramacronucleata</taxon>
        <taxon>Oligohymenophorea</taxon>
        <taxon>Peniculida</taxon>
        <taxon>Parameciidae</taxon>
        <taxon>Paramecium</taxon>
    </lineage>
</organism>
<protein>
    <submittedName>
        <fullName evidence="1">Uncharacterized protein</fullName>
    </submittedName>
</protein>
<reference evidence="1" key="1">
    <citation type="submission" date="2021-01" db="EMBL/GenBank/DDBJ databases">
        <authorList>
            <consortium name="Genoscope - CEA"/>
            <person name="William W."/>
        </authorList>
    </citation>
    <scope>NUCLEOTIDE SEQUENCE</scope>
</reference>
<sequence length="110" mass="13499">MDILIRVYKKEQQNNQSIVSKRIYKPFQKILQNPKHQHFQIQKKRCSLMSLEGSKLILMIDEHSYFENIQEVNLFPILYCNNQYQFQLYKSLMQKWKKVKQQQVIYSIQK</sequence>
<name>A0A8S1VWZ5_9CILI</name>
<accession>A0A8S1VWZ5</accession>
<evidence type="ECO:0000313" key="1">
    <source>
        <dbReference type="EMBL" id="CAD8180735.1"/>
    </source>
</evidence>
<proteinExistence type="predicted"/>
<comment type="caution">
    <text evidence="1">The sequence shown here is derived from an EMBL/GenBank/DDBJ whole genome shotgun (WGS) entry which is preliminary data.</text>
</comment>
<gene>
    <name evidence="1" type="ORF">PPENT_87.1.T0750004</name>
</gene>
<dbReference type="Proteomes" id="UP000689195">
    <property type="component" value="Unassembled WGS sequence"/>
</dbReference>
<dbReference type="AlphaFoldDB" id="A0A8S1VWZ5"/>
<evidence type="ECO:0000313" key="2">
    <source>
        <dbReference type="Proteomes" id="UP000689195"/>
    </source>
</evidence>
<keyword evidence="2" id="KW-1185">Reference proteome</keyword>